<name>A0A654M3S8_9ARCH</name>
<dbReference type="PROSITE" id="PS50157">
    <property type="entry name" value="ZINC_FINGER_C2H2_2"/>
    <property type="match status" value="1"/>
</dbReference>
<dbReference type="EMBL" id="CP012850">
    <property type="protein sequence ID" value="ALI37099.1"/>
    <property type="molecule type" value="Genomic_DNA"/>
</dbReference>
<dbReference type="KEGG" id="taa:NMY3_02910"/>
<evidence type="ECO:0000313" key="2">
    <source>
        <dbReference type="EMBL" id="ALI37099.1"/>
    </source>
</evidence>
<dbReference type="RefSeq" id="WP_196816239.1">
    <property type="nucleotide sequence ID" value="NZ_CP012850.1"/>
</dbReference>
<dbReference type="InterPro" id="IPR036236">
    <property type="entry name" value="Znf_C2H2_sf"/>
</dbReference>
<dbReference type="OrthoDB" id="12258at2157"/>
<reference evidence="3" key="1">
    <citation type="submission" date="2015-10" db="EMBL/GenBank/DDBJ databases">
        <title>Niche specialization of a soil ammonia-oxidizing archaeon, Candidatus Nitrosocosmicus oleophilus.</title>
        <authorList>
            <person name="Jung M.-Y."/>
            <person name="Rhee S.-K."/>
        </authorList>
    </citation>
    <scope>NUCLEOTIDE SEQUENCE [LARGE SCALE GENOMIC DNA]</scope>
    <source>
        <strain evidence="3">MY3</strain>
    </source>
</reference>
<keyword evidence="3" id="KW-1185">Reference proteome</keyword>
<dbReference type="GeneID" id="60422792"/>
<evidence type="ECO:0000259" key="1">
    <source>
        <dbReference type="PROSITE" id="PS50157"/>
    </source>
</evidence>
<gene>
    <name evidence="2" type="ORF">NMY3_02910</name>
</gene>
<feature type="domain" description="C2H2-type" evidence="1">
    <location>
        <begin position="6"/>
        <end position="34"/>
    </location>
</feature>
<dbReference type="AlphaFoldDB" id="A0A654M3S8"/>
<dbReference type="InterPro" id="IPR013087">
    <property type="entry name" value="Znf_C2H2_type"/>
</dbReference>
<proteinExistence type="predicted"/>
<accession>A0A654M3S8</accession>
<protein>
    <recommendedName>
        <fullName evidence="1">C2H2-type domain-containing protein</fullName>
    </recommendedName>
</protein>
<organism evidence="2 3">
    <name type="scientific">Candidatus Nitrosocosmicus oleophilus</name>
    <dbReference type="NCBI Taxonomy" id="1353260"/>
    <lineage>
        <taxon>Archaea</taxon>
        <taxon>Nitrososphaerota</taxon>
        <taxon>Nitrososphaeria</taxon>
        <taxon>Nitrososphaerales</taxon>
        <taxon>Nitrososphaeraceae</taxon>
        <taxon>Candidatus Nitrosocosmicus</taxon>
    </lineage>
</organism>
<dbReference type="SUPFAM" id="SSF57667">
    <property type="entry name" value="beta-beta-alpha zinc fingers"/>
    <property type="match status" value="1"/>
</dbReference>
<dbReference type="PROSITE" id="PS00028">
    <property type="entry name" value="ZINC_FINGER_C2H2_1"/>
    <property type="match status" value="1"/>
</dbReference>
<evidence type="ECO:0000313" key="3">
    <source>
        <dbReference type="Proteomes" id="UP000058925"/>
    </source>
</evidence>
<dbReference type="Proteomes" id="UP000058925">
    <property type="component" value="Chromosome"/>
</dbReference>
<sequence>MGSKSYTCAMCKRKFRRKWNAFRHNTTVHSDLGKIVFDSTNLSGLPNSSKAAKHSRQNKFPKFKNFQPIRESLDYEDYLDNIILEEFNKIDSKIMKIIGQMIKPYLELEESLNYMNKNDKAIALTKAFSSSMLSYNPVKSLHEIAERYRANTGLKIIAQYWSQANNITIQQAAALVENAIMNSSLIHRINN</sequence>